<evidence type="ECO:0000313" key="1">
    <source>
        <dbReference type="EMBL" id="KAK0046722.1"/>
    </source>
</evidence>
<accession>A0AAD8B2B8</accession>
<protein>
    <submittedName>
        <fullName evidence="1">Uncharacterized protein</fullName>
    </submittedName>
</protein>
<dbReference type="EMBL" id="JASAOG010000161">
    <property type="protein sequence ID" value="KAK0046722.1"/>
    <property type="molecule type" value="Genomic_DNA"/>
</dbReference>
<reference evidence="1" key="2">
    <citation type="submission" date="2023-04" db="EMBL/GenBank/DDBJ databases">
        <authorList>
            <person name="Bu L."/>
            <person name="Lu L."/>
            <person name="Laidemitt M.R."/>
            <person name="Zhang S.M."/>
            <person name="Mutuku M."/>
            <person name="Mkoji G."/>
            <person name="Steinauer M."/>
            <person name="Loker E.S."/>
        </authorList>
    </citation>
    <scope>NUCLEOTIDE SEQUENCE</scope>
    <source>
        <strain evidence="1">KasaAsao</strain>
        <tissue evidence="1">Whole Snail</tissue>
    </source>
</reference>
<gene>
    <name evidence="1" type="ORF">Bpfe_023882</name>
</gene>
<evidence type="ECO:0000313" key="2">
    <source>
        <dbReference type="Proteomes" id="UP001233172"/>
    </source>
</evidence>
<organism evidence="1 2">
    <name type="scientific">Biomphalaria pfeifferi</name>
    <name type="common">Bloodfluke planorb</name>
    <name type="synonym">Freshwater snail</name>
    <dbReference type="NCBI Taxonomy" id="112525"/>
    <lineage>
        <taxon>Eukaryota</taxon>
        <taxon>Metazoa</taxon>
        <taxon>Spiralia</taxon>
        <taxon>Lophotrochozoa</taxon>
        <taxon>Mollusca</taxon>
        <taxon>Gastropoda</taxon>
        <taxon>Heterobranchia</taxon>
        <taxon>Euthyneura</taxon>
        <taxon>Panpulmonata</taxon>
        <taxon>Hygrophila</taxon>
        <taxon>Lymnaeoidea</taxon>
        <taxon>Planorbidae</taxon>
        <taxon>Biomphalaria</taxon>
    </lineage>
</organism>
<dbReference type="Proteomes" id="UP001233172">
    <property type="component" value="Unassembled WGS sequence"/>
</dbReference>
<name>A0AAD8B2B8_BIOPF</name>
<keyword evidence="2" id="KW-1185">Reference proteome</keyword>
<proteinExistence type="predicted"/>
<dbReference type="AlphaFoldDB" id="A0AAD8B2B8"/>
<comment type="caution">
    <text evidence="1">The sequence shown here is derived from an EMBL/GenBank/DDBJ whole genome shotgun (WGS) entry which is preliminary data.</text>
</comment>
<sequence>MKGAQVLDFICSAEGKKVLDSISDSLCVKDQITLLSAKKDKRECNLQLEWQLTANLAKEEMEPINVCSYLVQLKICILGSLTNICGRNFGNFVKKLVDIDHHSFAEVYGCC</sequence>
<reference evidence="1" key="1">
    <citation type="journal article" date="2023" name="PLoS Negl. Trop. Dis.">
        <title>A genome sequence for Biomphalaria pfeifferi, the major vector snail for the human-infecting parasite Schistosoma mansoni.</title>
        <authorList>
            <person name="Bu L."/>
            <person name="Lu L."/>
            <person name="Laidemitt M.R."/>
            <person name="Zhang S.M."/>
            <person name="Mutuku M."/>
            <person name="Mkoji G."/>
            <person name="Steinauer M."/>
            <person name="Loker E.S."/>
        </authorList>
    </citation>
    <scope>NUCLEOTIDE SEQUENCE</scope>
    <source>
        <strain evidence="1">KasaAsao</strain>
    </source>
</reference>